<dbReference type="GeneID" id="54572914"/>
<feature type="compositionally biased region" description="Polar residues" evidence="1">
    <location>
        <begin position="192"/>
        <end position="212"/>
    </location>
</feature>
<feature type="compositionally biased region" description="Low complexity" evidence="1">
    <location>
        <begin position="287"/>
        <end position="297"/>
    </location>
</feature>
<sequence>MCRVEERVYITADGRRQTFEDTYHCDKAHRGKLCSKVKRRTTEYFKPAPSQVSRDDASSPASNNPPTPTGTYYVERREPSGVARRPSTRDGQRVTALKPEIIIEFGAKKDKSKKYPHPHVSLSASKSYKRSSLGTASIGSNEVAVESPGSDASYPIRTGFPEAPVPPTDPFGQAPGYTTRPAVPQSHHRHTSSASSYTTSQPPSLYATSEPESPSGRRAPRYPPTIVHNTLPGVAPSSPTASRGSAPAPSSPYRTTIRAPQGSSHDNLAPDGLTPLEYTEFHDRSASSHASSGRAVAPEIIDRAVDRERRRKQKEDDKKRQEEADRRYAEDLAKQEEVKQVRFELGRAEDRQRQRGEQKLAESEKRRAEEREEARRRKAREQEEKAAKESRREKTKPPPAYNNNKPSGRPRRHSMTQAEKEERDRLLAETEAQMERERMATEVREREERAAQLREEQQKNAYWDPRGGDRFPVANNGPGIGRRGSVSQSHGRRGSISGNPPPPSMPLGRSNSTRRGSVVIQQVPPINTTFAQPQYNTRPPSSHGPPPPLFSPGSYTDSTRPPSARHPSYHRDNPFAAPPTRVPHNTQDNPFAQPPSVLHSPPATTADPWDARNLREALPARTSSQHHTIHRPVDDRSHGHTAHTRAAQQATRAMGKAVGYENDYESSSENEEDRRAGYSARLGPGKGGKRRAGN</sequence>
<feature type="compositionally biased region" description="Basic and acidic residues" evidence="1">
    <location>
        <begin position="300"/>
        <end position="396"/>
    </location>
</feature>
<gene>
    <name evidence="2" type="ORF">BU26DRAFT_126576</name>
</gene>
<reference evidence="2" key="1">
    <citation type="journal article" date="2020" name="Stud. Mycol.">
        <title>101 Dothideomycetes genomes: a test case for predicting lifestyles and emergence of pathogens.</title>
        <authorList>
            <person name="Haridas S."/>
            <person name="Albert R."/>
            <person name="Binder M."/>
            <person name="Bloem J."/>
            <person name="Labutti K."/>
            <person name="Salamov A."/>
            <person name="Andreopoulos B."/>
            <person name="Baker S."/>
            <person name="Barry K."/>
            <person name="Bills G."/>
            <person name="Bluhm B."/>
            <person name="Cannon C."/>
            <person name="Castanera R."/>
            <person name="Culley D."/>
            <person name="Daum C."/>
            <person name="Ezra D."/>
            <person name="Gonzalez J."/>
            <person name="Henrissat B."/>
            <person name="Kuo A."/>
            <person name="Liang C."/>
            <person name="Lipzen A."/>
            <person name="Lutzoni F."/>
            <person name="Magnuson J."/>
            <person name="Mondo S."/>
            <person name="Nolan M."/>
            <person name="Ohm R."/>
            <person name="Pangilinan J."/>
            <person name="Park H.-J."/>
            <person name="Ramirez L."/>
            <person name="Alfaro M."/>
            <person name="Sun H."/>
            <person name="Tritt A."/>
            <person name="Yoshinaga Y."/>
            <person name="Zwiers L.-H."/>
            <person name="Turgeon B."/>
            <person name="Goodwin S."/>
            <person name="Spatafora J."/>
            <person name="Crous P."/>
            <person name="Grigoriev I."/>
        </authorList>
    </citation>
    <scope>NUCLEOTIDE SEQUENCE</scope>
    <source>
        <strain evidence="2">CBS 122368</strain>
    </source>
</reference>
<feature type="compositionally biased region" description="Low complexity" evidence="1">
    <location>
        <begin position="121"/>
        <end position="133"/>
    </location>
</feature>
<feature type="compositionally biased region" description="Acidic residues" evidence="1">
    <location>
        <begin position="662"/>
        <end position="671"/>
    </location>
</feature>
<protein>
    <submittedName>
        <fullName evidence="2">Uncharacterized protein</fullName>
    </submittedName>
</protein>
<dbReference type="RefSeq" id="XP_033678116.1">
    <property type="nucleotide sequence ID" value="XM_033819584.1"/>
</dbReference>
<dbReference type="EMBL" id="ML987206">
    <property type="protein sequence ID" value="KAF2243112.1"/>
    <property type="molecule type" value="Genomic_DNA"/>
</dbReference>
<keyword evidence="3" id="KW-1185">Reference proteome</keyword>
<evidence type="ECO:0000313" key="2">
    <source>
        <dbReference type="EMBL" id="KAF2243112.1"/>
    </source>
</evidence>
<feature type="compositionally biased region" description="Low complexity" evidence="1">
    <location>
        <begin position="644"/>
        <end position="653"/>
    </location>
</feature>
<accession>A0A6A6HZH0</accession>
<dbReference type="OrthoDB" id="3937441at2759"/>
<feature type="compositionally biased region" description="Basic and acidic residues" evidence="1">
    <location>
        <begin position="418"/>
        <end position="458"/>
    </location>
</feature>
<dbReference type="AlphaFoldDB" id="A0A6A6HZH0"/>
<feature type="compositionally biased region" description="Low complexity" evidence="1">
    <location>
        <begin position="235"/>
        <end position="252"/>
    </location>
</feature>
<dbReference type="Proteomes" id="UP000800094">
    <property type="component" value="Unassembled WGS sequence"/>
</dbReference>
<feature type="region of interest" description="Disordered" evidence="1">
    <location>
        <begin position="109"/>
        <end position="694"/>
    </location>
</feature>
<name>A0A6A6HZH0_9PLEO</name>
<evidence type="ECO:0000256" key="1">
    <source>
        <dbReference type="SAM" id="MobiDB-lite"/>
    </source>
</evidence>
<evidence type="ECO:0000313" key="3">
    <source>
        <dbReference type="Proteomes" id="UP000800094"/>
    </source>
</evidence>
<feature type="region of interest" description="Disordered" evidence="1">
    <location>
        <begin position="38"/>
        <end position="95"/>
    </location>
</feature>
<proteinExistence type="predicted"/>
<feature type="compositionally biased region" description="Polar residues" evidence="1">
    <location>
        <begin position="524"/>
        <end position="538"/>
    </location>
</feature>
<organism evidence="2 3">
    <name type="scientific">Trematosphaeria pertusa</name>
    <dbReference type="NCBI Taxonomy" id="390896"/>
    <lineage>
        <taxon>Eukaryota</taxon>
        <taxon>Fungi</taxon>
        <taxon>Dikarya</taxon>
        <taxon>Ascomycota</taxon>
        <taxon>Pezizomycotina</taxon>
        <taxon>Dothideomycetes</taxon>
        <taxon>Pleosporomycetidae</taxon>
        <taxon>Pleosporales</taxon>
        <taxon>Massarineae</taxon>
        <taxon>Trematosphaeriaceae</taxon>
        <taxon>Trematosphaeria</taxon>
    </lineage>
</organism>